<feature type="compositionally biased region" description="Low complexity" evidence="1">
    <location>
        <begin position="104"/>
        <end position="114"/>
    </location>
</feature>
<protein>
    <submittedName>
        <fullName evidence="3">Uncharacterized protein</fullName>
    </submittedName>
</protein>
<proteinExistence type="predicted"/>
<feature type="compositionally biased region" description="Basic residues" evidence="1">
    <location>
        <begin position="88"/>
        <end position="100"/>
    </location>
</feature>
<reference evidence="3" key="1">
    <citation type="journal article" date="2021" name="PeerJ">
        <title>Extensive microbial diversity within the chicken gut microbiome revealed by metagenomics and culture.</title>
        <authorList>
            <person name="Gilroy R."/>
            <person name="Ravi A."/>
            <person name="Getino M."/>
            <person name="Pursley I."/>
            <person name="Horton D.L."/>
            <person name="Alikhan N.F."/>
            <person name="Baker D."/>
            <person name="Gharbi K."/>
            <person name="Hall N."/>
            <person name="Watson M."/>
            <person name="Adriaenssens E.M."/>
            <person name="Foster-Nyarko E."/>
            <person name="Jarju S."/>
            <person name="Secka A."/>
            <person name="Antonio M."/>
            <person name="Oren A."/>
            <person name="Chaudhuri R.R."/>
            <person name="La Ragione R."/>
            <person name="Hildebrand F."/>
            <person name="Pallen M.J."/>
        </authorList>
    </citation>
    <scope>NUCLEOTIDE SEQUENCE</scope>
    <source>
        <strain evidence="3">ChiHjej12B11-14209</strain>
    </source>
</reference>
<feature type="compositionally biased region" description="Acidic residues" evidence="1">
    <location>
        <begin position="24"/>
        <end position="37"/>
    </location>
</feature>
<evidence type="ECO:0000256" key="1">
    <source>
        <dbReference type="SAM" id="MobiDB-lite"/>
    </source>
</evidence>
<dbReference type="AlphaFoldDB" id="A0A9D2JEM4"/>
<gene>
    <name evidence="3" type="ORF">IAA19_02440</name>
</gene>
<sequence length="352" mass="37843">MASRWLPRSEETQVDPFNAGEPELPWDDLSATEDEARDQEGPSYAAHGEGPGAGQPHKADDNYRAPTTHERDYDAPSIEDAGAEKPAQPRRRRRSGRAHRTSVAGAPAAPGRPAAARHRGCALMSLVFAIVIALTVIAIVMAVLDSNAEIGSNSVDDVGWDGFVDMPAATGEVDEDELDGAADVRRAFEARMDELLADPASGELHDAVRAQLDERILSSLGYEATDLGVDTDALATWICERATFTVDDAYDNGDGTAVVYFEGNAPSTSGVVSALFDEVFDYLSDHQLWDEGTGRLPSDEDRAHVSAALDDLLADDLIGYTYLSAELSRQDGAWVVDEQSLSEALDLAFGIY</sequence>
<feature type="transmembrane region" description="Helical" evidence="2">
    <location>
        <begin position="121"/>
        <end position="144"/>
    </location>
</feature>
<keyword evidence="2" id="KW-0472">Membrane</keyword>
<feature type="region of interest" description="Disordered" evidence="1">
    <location>
        <begin position="1"/>
        <end position="114"/>
    </location>
</feature>
<reference evidence="3" key="2">
    <citation type="submission" date="2021-04" db="EMBL/GenBank/DDBJ databases">
        <authorList>
            <person name="Gilroy R."/>
        </authorList>
    </citation>
    <scope>NUCLEOTIDE SEQUENCE</scope>
    <source>
        <strain evidence="3">ChiHjej12B11-14209</strain>
    </source>
</reference>
<dbReference type="Proteomes" id="UP000824062">
    <property type="component" value="Unassembled WGS sequence"/>
</dbReference>
<keyword evidence="2" id="KW-0812">Transmembrane</keyword>
<dbReference type="EMBL" id="DXBM01000024">
    <property type="protein sequence ID" value="HIZ45864.1"/>
    <property type="molecule type" value="Genomic_DNA"/>
</dbReference>
<name>A0A9D2JEM4_9ACTN</name>
<keyword evidence="2" id="KW-1133">Transmembrane helix</keyword>
<evidence type="ECO:0000313" key="4">
    <source>
        <dbReference type="Proteomes" id="UP000824062"/>
    </source>
</evidence>
<comment type="caution">
    <text evidence="3">The sequence shown here is derived from an EMBL/GenBank/DDBJ whole genome shotgun (WGS) entry which is preliminary data.</text>
</comment>
<evidence type="ECO:0000256" key="2">
    <source>
        <dbReference type="SAM" id="Phobius"/>
    </source>
</evidence>
<accession>A0A9D2JEM4</accession>
<feature type="compositionally biased region" description="Basic and acidic residues" evidence="1">
    <location>
        <begin position="57"/>
        <end position="74"/>
    </location>
</feature>
<organism evidence="3 4">
    <name type="scientific">Candidatus Olsenella pullistercoris</name>
    <dbReference type="NCBI Taxonomy" id="2838712"/>
    <lineage>
        <taxon>Bacteria</taxon>
        <taxon>Bacillati</taxon>
        <taxon>Actinomycetota</taxon>
        <taxon>Coriobacteriia</taxon>
        <taxon>Coriobacteriales</taxon>
        <taxon>Atopobiaceae</taxon>
        <taxon>Olsenella</taxon>
    </lineage>
</organism>
<evidence type="ECO:0000313" key="3">
    <source>
        <dbReference type="EMBL" id="HIZ45864.1"/>
    </source>
</evidence>